<gene>
    <name evidence="1" type="ORF">MM415B02753_0003</name>
</gene>
<dbReference type="InterPro" id="IPR006626">
    <property type="entry name" value="PbH1"/>
</dbReference>
<dbReference type="SMART" id="SM00710">
    <property type="entry name" value="PbH1"/>
    <property type="match status" value="10"/>
</dbReference>
<sequence length="883" mass="92518">MNVYDEITALGMWGLANEAAVPCGGDVFYVDGNSGNAANTAISGQGDSWDMPFSTVNYAISRCSNNAGNIIFVAADHTETIADTNDSSVSGTTTDEFCVDKSGVTIIGLGSGTRRPTFTLNGATDACIDVRSANCRMYNLIFYNTQDGNVAMLSAQSGADGLVLENCMFYESANDAEPIRMVNIAANCDDVTIRGCRFYNVAGGDQILSAIDLVGATTRTKIVDNVFRGDWNEHVIDGDAAAGYDIEIMDNFILNSDATVGSVIALNDSTTGVVSGNAVHGCAGTAGGPIIAAGCLISNNYVTINEGQNAELWPGGIGGTKVGNHWYVDSGTGKAAGTGLSWADAVSTVDVAIGLATADNGDVIHVAAGHTEDITGATTFILDVDKAGLTIIGEGTGRSRPTFTMKSDTANANVDVSADDVRLSNLIFNISTTDSNKYWIIIDGVDCEIDHCEFAGNASQQCLTAITIAGASDNLADNCYIHDNVFRMEDAGPNSAIDIIKDEDGIRIENNYIRGNFSNACIEVDAGGDACTDLVIRNNVLINEQTGDHCIEISGVTVTGLIEGNTFISDTRDQVAQPSLCQMVNNKWSKLGTGMKGIDNVDPVNAGIHIFVDSGATGAADTAGHGYSWDEPLATLDDAIALCTANAGDIIHLAPGHAENVATAGAITCDIAGITIKGHGQGTDRPTFTFITNNTADIEIDAANVTFENIIFIGDKDGLAAPLDVDAAHCTFRNCVFRDLGTDNCTDWIVCDANADYLTVEDCVNEGTDTAANASWIQLDGSEYATIRRNFSHGDFSVANIGVVNTAVTHLLITDNHLINLNAVDVNIEGFAGSTGIIARNCCEIPTDAQTTWINTPGACTLFENYGANQDGETGKLCGTASE</sequence>
<dbReference type="InterPro" id="IPR012334">
    <property type="entry name" value="Pectin_lyas_fold"/>
</dbReference>
<organism evidence="1">
    <name type="scientific">viral metagenome</name>
    <dbReference type="NCBI Taxonomy" id="1070528"/>
    <lineage>
        <taxon>unclassified sequences</taxon>
        <taxon>metagenomes</taxon>
        <taxon>organismal metagenomes</taxon>
    </lineage>
</organism>
<dbReference type="EMBL" id="MT142782">
    <property type="protein sequence ID" value="QJA88484.1"/>
    <property type="molecule type" value="Genomic_DNA"/>
</dbReference>
<protein>
    <submittedName>
        <fullName evidence="1">Uncharacterized protein</fullName>
    </submittedName>
</protein>
<accession>A0A6M3L4P5</accession>
<dbReference type="Gene3D" id="2.160.20.10">
    <property type="entry name" value="Single-stranded right-handed beta-helix, Pectin lyase-like"/>
    <property type="match status" value="3"/>
</dbReference>
<reference evidence="1" key="1">
    <citation type="submission" date="2020-03" db="EMBL/GenBank/DDBJ databases">
        <title>The deep terrestrial virosphere.</title>
        <authorList>
            <person name="Holmfeldt K."/>
            <person name="Nilsson E."/>
            <person name="Simone D."/>
            <person name="Lopez-Fernandez M."/>
            <person name="Wu X."/>
            <person name="de Brujin I."/>
            <person name="Lundin D."/>
            <person name="Andersson A."/>
            <person name="Bertilsson S."/>
            <person name="Dopson M."/>
        </authorList>
    </citation>
    <scope>NUCLEOTIDE SEQUENCE</scope>
    <source>
        <strain evidence="1">MM415B02753</strain>
    </source>
</reference>
<dbReference type="SUPFAM" id="SSF51126">
    <property type="entry name" value="Pectin lyase-like"/>
    <property type="match status" value="3"/>
</dbReference>
<name>A0A6M3L4P5_9ZZZZ</name>
<dbReference type="AlphaFoldDB" id="A0A6M3L4P5"/>
<evidence type="ECO:0000313" key="1">
    <source>
        <dbReference type="EMBL" id="QJA88484.1"/>
    </source>
</evidence>
<dbReference type="InterPro" id="IPR011050">
    <property type="entry name" value="Pectin_lyase_fold/virulence"/>
</dbReference>
<proteinExistence type="predicted"/>